<accession>A0A1I4T0M3</accession>
<keyword evidence="2" id="KW-0274">FAD</keyword>
<dbReference type="Proteomes" id="UP000199144">
    <property type="component" value="Unassembled WGS sequence"/>
</dbReference>
<proteinExistence type="predicted"/>
<sequence length="280" mass="29144">MGKYHRPCNLKDALSVLAGGDVTLAAGCTDLFPTTQAQELPGSVLDLTAVEGLRGITRTEAGWRLGATTTWTDVLRAELPGGFDMLKAAAREVGSVQIQNAGTLAGNLCNASPAADGVPPLLALDAQVEVASVDGSRVLPLSDFLAGVRQTALHPGEMVVAVHVPEAAGRGQSVFHKLGARRYLVISIAMVAARIVAEQGVIKDAAIAVGACSPVAQRLSRVENSLRGLPLRDAASALRRVDIDPGLSPISDVRGSSDYREDVAFELVRRALLDLGGADV</sequence>
<dbReference type="InterPro" id="IPR016166">
    <property type="entry name" value="FAD-bd_PCMH"/>
</dbReference>
<dbReference type="InterPro" id="IPR036318">
    <property type="entry name" value="FAD-bd_PCMH-like_sf"/>
</dbReference>
<dbReference type="Gene3D" id="3.30.465.10">
    <property type="match status" value="1"/>
</dbReference>
<dbReference type="GO" id="GO:0016491">
    <property type="term" value="F:oxidoreductase activity"/>
    <property type="evidence" value="ECO:0007669"/>
    <property type="project" value="UniProtKB-KW"/>
</dbReference>
<dbReference type="SUPFAM" id="SSF56176">
    <property type="entry name" value="FAD-binding/transporter-associated domain-like"/>
    <property type="match status" value="1"/>
</dbReference>
<dbReference type="PANTHER" id="PTHR42659:SF2">
    <property type="entry name" value="XANTHINE DEHYDROGENASE SUBUNIT C-RELATED"/>
    <property type="match status" value="1"/>
</dbReference>
<dbReference type="GO" id="GO:0071949">
    <property type="term" value="F:FAD binding"/>
    <property type="evidence" value="ECO:0007669"/>
    <property type="project" value="InterPro"/>
</dbReference>
<dbReference type="PROSITE" id="PS51387">
    <property type="entry name" value="FAD_PCMH"/>
    <property type="match status" value="1"/>
</dbReference>
<keyword evidence="1" id="KW-0285">Flavoprotein</keyword>
<dbReference type="InterPro" id="IPR036683">
    <property type="entry name" value="CO_DH_flav_C_dom_sf"/>
</dbReference>
<evidence type="ECO:0000313" key="5">
    <source>
        <dbReference type="EMBL" id="SFM70284.1"/>
    </source>
</evidence>
<keyword evidence="6" id="KW-1185">Reference proteome</keyword>
<dbReference type="InterPro" id="IPR016169">
    <property type="entry name" value="FAD-bd_PCMH_sub2"/>
</dbReference>
<evidence type="ECO:0000313" key="6">
    <source>
        <dbReference type="Proteomes" id="UP000199144"/>
    </source>
</evidence>
<organism evidence="5 6">
    <name type="scientific">Shimia aestuarii</name>
    <dbReference type="NCBI Taxonomy" id="254406"/>
    <lineage>
        <taxon>Bacteria</taxon>
        <taxon>Pseudomonadati</taxon>
        <taxon>Pseudomonadota</taxon>
        <taxon>Alphaproteobacteria</taxon>
        <taxon>Rhodobacterales</taxon>
        <taxon>Roseobacteraceae</taxon>
    </lineage>
</organism>
<gene>
    <name evidence="5" type="ORF">SAMN04488042_11312</name>
</gene>
<dbReference type="RefSeq" id="WP_093096687.1">
    <property type="nucleotide sequence ID" value="NZ_FOTQ01000013.1"/>
</dbReference>
<dbReference type="SUPFAM" id="SSF55447">
    <property type="entry name" value="CO dehydrogenase flavoprotein C-terminal domain-like"/>
    <property type="match status" value="1"/>
</dbReference>
<dbReference type="AlphaFoldDB" id="A0A1I4T0M3"/>
<dbReference type="SMART" id="SM01092">
    <property type="entry name" value="CO_deh_flav_C"/>
    <property type="match status" value="1"/>
</dbReference>
<evidence type="ECO:0000256" key="2">
    <source>
        <dbReference type="ARBA" id="ARBA00022827"/>
    </source>
</evidence>
<evidence type="ECO:0000256" key="1">
    <source>
        <dbReference type="ARBA" id="ARBA00022630"/>
    </source>
</evidence>
<dbReference type="OrthoDB" id="9814706at2"/>
<name>A0A1I4T0M3_9RHOB</name>
<evidence type="ECO:0000256" key="3">
    <source>
        <dbReference type="ARBA" id="ARBA00023002"/>
    </source>
</evidence>
<dbReference type="PANTHER" id="PTHR42659">
    <property type="entry name" value="XANTHINE DEHYDROGENASE SUBUNIT C-RELATED"/>
    <property type="match status" value="1"/>
</dbReference>
<dbReference type="InterPro" id="IPR005107">
    <property type="entry name" value="CO_DH_flav_C"/>
</dbReference>
<feature type="domain" description="FAD-binding PCMH-type" evidence="4">
    <location>
        <begin position="1"/>
        <end position="169"/>
    </location>
</feature>
<dbReference type="STRING" id="254406.SAMN04488042_11312"/>
<keyword evidence="3" id="KW-0560">Oxidoreductase</keyword>
<dbReference type="Pfam" id="PF00941">
    <property type="entry name" value="FAD_binding_5"/>
    <property type="match status" value="1"/>
</dbReference>
<dbReference type="Pfam" id="PF03450">
    <property type="entry name" value="CO_deh_flav_C"/>
    <property type="match status" value="1"/>
</dbReference>
<dbReference type="EMBL" id="FOTQ01000013">
    <property type="protein sequence ID" value="SFM70284.1"/>
    <property type="molecule type" value="Genomic_DNA"/>
</dbReference>
<reference evidence="5 6" key="1">
    <citation type="submission" date="2016-10" db="EMBL/GenBank/DDBJ databases">
        <authorList>
            <person name="de Groot N.N."/>
        </authorList>
    </citation>
    <scope>NUCLEOTIDE SEQUENCE [LARGE SCALE GENOMIC DNA]</scope>
    <source>
        <strain evidence="5 6">DSM 15283</strain>
    </source>
</reference>
<dbReference type="InterPro" id="IPR002346">
    <property type="entry name" value="Mopterin_DH_FAD-bd"/>
</dbReference>
<dbReference type="InterPro" id="IPR051312">
    <property type="entry name" value="Diverse_Substr_Oxidored"/>
</dbReference>
<evidence type="ECO:0000259" key="4">
    <source>
        <dbReference type="PROSITE" id="PS51387"/>
    </source>
</evidence>
<dbReference type="Gene3D" id="3.30.390.50">
    <property type="entry name" value="CO dehydrogenase flavoprotein, C-terminal domain"/>
    <property type="match status" value="1"/>
</dbReference>
<protein>
    <submittedName>
        <fullName evidence="5">CO or xanthine dehydrogenase, FAD-binding subunit</fullName>
    </submittedName>
</protein>